<protein>
    <submittedName>
        <fullName evidence="1">Uncharacterized protein</fullName>
    </submittedName>
</protein>
<sequence length="32" mass="3834">MHCTLKSTAHWKKINNCLNLYGMCYNVFKNKE</sequence>
<accession>A0A0E9S097</accession>
<reference evidence="1" key="1">
    <citation type="submission" date="2014-11" db="EMBL/GenBank/DDBJ databases">
        <authorList>
            <person name="Amaro Gonzalez C."/>
        </authorList>
    </citation>
    <scope>NUCLEOTIDE SEQUENCE</scope>
</reference>
<name>A0A0E9S097_ANGAN</name>
<dbReference type="EMBL" id="GBXM01073970">
    <property type="protein sequence ID" value="JAH34607.1"/>
    <property type="molecule type" value="Transcribed_RNA"/>
</dbReference>
<evidence type="ECO:0000313" key="1">
    <source>
        <dbReference type="EMBL" id="JAH34607.1"/>
    </source>
</evidence>
<reference evidence="1" key="2">
    <citation type="journal article" date="2015" name="Fish Shellfish Immunol.">
        <title>Early steps in the European eel (Anguilla anguilla)-Vibrio vulnificus interaction in the gills: Role of the RtxA13 toxin.</title>
        <authorList>
            <person name="Callol A."/>
            <person name="Pajuelo D."/>
            <person name="Ebbesson L."/>
            <person name="Teles M."/>
            <person name="MacKenzie S."/>
            <person name="Amaro C."/>
        </authorList>
    </citation>
    <scope>NUCLEOTIDE SEQUENCE</scope>
</reference>
<dbReference type="AlphaFoldDB" id="A0A0E9S097"/>
<proteinExistence type="predicted"/>
<organism evidence="1">
    <name type="scientific">Anguilla anguilla</name>
    <name type="common">European freshwater eel</name>
    <name type="synonym">Muraena anguilla</name>
    <dbReference type="NCBI Taxonomy" id="7936"/>
    <lineage>
        <taxon>Eukaryota</taxon>
        <taxon>Metazoa</taxon>
        <taxon>Chordata</taxon>
        <taxon>Craniata</taxon>
        <taxon>Vertebrata</taxon>
        <taxon>Euteleostomi</taxon>
        <taxon>Actinopterygii</taxon>
        <taxon>Neopterygii</taxon>
        <taxon>Teleostei</taxon>
        <taxon>Anguilliformes</taxon>
        <taxon>Anguillidae</taxon>
        <taxon>Anguilla</taxon>
    </lineage>
</organism>